<dbReference type="Gene3D" id="6.20.210.20">
    <property type="entry name" value="THAP domain"/>
    <property type="match status" value="1"/>
</dbReference>
<organism evidence="7 8">
    <name type="scientific">Clunio marinus</name>
    <dbReference type="NCBI Taxonomy" id="568069"/>
    <lineage>
        <taxon>Eukaryota</taxon>
        <taxon>Metazoa</taxon>
        <taxon>Ecdysozoa</taxon>
        <taxon>Arthropoda</taxon>
        <taxon>Hexapoda</taxon>
        <taxon>Insecta</taxon>
        <taxon>Pterygota</taxon>
        <taxon>Neoptera</taxon>
        <taxon>Endopterygota</taxon>
        <taxon>Diptera</taxon>
        <taxon>Nematocera</taxon>
        <taxon>Chironomoidea</taxon>
        <taxon>Chironomidae</taxon>
        <taxon>Clunio</taxon>
    </lineage>
</organism>
<accession>A0A1J1IV81</accession>
<evidence type="ECO:0000259" key="6">
    <source>
        <dbReference type="PROSITE" id="PS50950"/>
    </source>
</evidence>
<dbReference type="SMART" id="SM00980">
    <property type="entry name" value="THAP"/>
    <property type="match status" value="1"/>
</dbReference>
<keyword evidence="3" id="KW-0862">Zinc</keyword>
<evidence type="ECO:0000256" key="4">
    <source>
        <dbReference type="ARBA" id="ARBA00023125"/>
    </source>
</evidence>
<evidence type="ECO:0000256" key="1">
    <source>
        <dbReference type="ARBA" id="ARBA00022723"/>
    </source>
</evidence>
<dbReference type="GO" id="GO:0003677">
    <property type="term" value="F:DNA binding"/>
    <property type="evidence" value="ECO:0007669"/>
    <property type="project" value="UniProtKB-UniRule"/>
</dbReference>
<keyword evidence="1" id="KW-0479">Metal-binding</keyword>
<dbReference type="GO" id="GO:0008270">
    <property type="term" value="F:zinc ion binding"/>
    <property type="evidence" value="ECO:0007669"/>
    <property type="project" value="UniProtKB-KW"/>
</dbReference>
<keyword evidence="8" id="KW-1185">Reference proteome</keyword>
<keyword evidence="2 5" id="KW-0863">Zinc-finger</keyword>
<feature type="domain" description="THAP-type" evidence="6">
    <location>
        <begin position="1"/>
        <end position="91"/>
    </location>
</feature>
<evidence type="ECO:0000256" key="3">
    <source>
        <dbReference type="ARBA" id="ARBA00022833"/>
    </source>
</evidence>
<evidence type="ECO:0000313" key="8">
    <source>
        <dbReference type="Proteomes" id="UP000183832"/>
    </source>
</evidence>
<reference evidence="7 8" key="1">
    <citation type="submission" date="2015-04" db="EMBL/GenBank/DDBJ databases">
        <authorList>
            <person name="Syromyatnikov M.Y."/>
            <person name="Popov V.N."/>
        </authorList>
    </citation>
    <scope>NUCLEOTIDE SEQUENCE [LARGE SCALE GENOMIC DNA]</scope>
</reference>
<dbReference type="EMBL" id="CVRI01000061">
    <property type="protein sequence ID" value="CRL04171.1"/>
    <property type="molecule type" value="Genomic_DNA"/>
</dbReference>
<dbReference type="InterPro" id="IPR038441">
    <property type="entry name" value="THAP_Znf_sf"/>
</dbReference>
<dbReference type="Proteomes" id="UP000183832">
    <property type="component" value="Unassembled WGS sequence"/>
</dbReference>
<dbReference type="AlphaFoldDB" id="A0A1J1IV81"/>
<sequence length="281" mass="32817">MRNCFVPGCDAYCKKNQITQRKMFLAPAKLLSKWKEILPKKREFKQHDRVCERHFEDTDIIQFWESKINGQIHFTPRDKPKLRSDAIPCKNFPINEELISEIVEIPTKQKKQKVTIHSQVVKSKRKVKDSSEDIQITKKIKNETEEKFQEVEDISVLTDCVIDDENKALEDSVVIKVTIDPKKWKAMVEAFENLYDEAFDVTLPSLLWGIHRDPERSFIAFSEFNPSLMQSSKTLYIDNNFNCSTYISNKKTSEKALDLEHLTSDHITTMLDEIDKQTLIS</sequence>
<name>A0A1J1IV81_9DIPT</name>
<dbReference type="OrthoDB" id="7331812at2759"/>
<evidence type="ECO:0000256" key="2">
    <source>
        <dbReference type="ARBA" id="ARBA00022771"/>
    </source>
</evidence>
<dbReference type="PROSITE" id="PS50950">
    <property type="entry name" value="ZF_THAP"/>
    <property type="match status" value="1"/>
</dbReference>
<gene>
    <name evidence="7" type="ORF">CLUMA_CG017279</name>
</gene>
<evidence type="ECO:0000256" key="5">
    <source>
        <dbReference type="PROSITE-ProRule" id="PRU00309"/>
    </source>
</evidence>
<dbReference type="Pfam" id="PF05485">
    <property type="entry name" value="THAP"/>
    <property type="match status" value="1"/>
</dbReference>
<evidence type="ECO:0000313" key="7">
    <source>
        <dbReference type="EMBL" id="CRL04171.1"/>
    </source>
</evidence>
<proteinExistence type="predicted"/>
<protein>
    <submittedName>
        <fullName evidence="7">CLUMA_CG017279, isoform A</fullName>
    </submittedName>
</protein>
<dbReference type="InterPro" id="IPR006612">
    <property type="entry name" value="THAP_Znf"/>
</dbReference>
<keyword evidence="4 5" id="KW-0238">DNA-binding</keyword>
<dbReference type="SUPFAM" id="SSF57716">
    <property type="entry name" value="Glucocorticoid receptor-like (DNA-binding domain)"/>
    <property type="match status" value="1"/>
</dbReference>